<dbReference type="Proteomes" id="UP000824221">
    <property type="component" value="Unassembled WGS sequence"/>
</dbReference>
<evidence type="ECO:0000256" key="5">
    <source>
        <dbReference type="ARBA" id="ARBA00023316"/>
    </source>
</evidence>
<keyword evidence="5 6" id="KW-0961">Cell wall biogenesis/degradation</keyword>
<comment type="function">
    <text evidence="6">A probable RNA chaperone. Forms a complex with KhpA which binds to cellular RNA and controls its expression. Plays a role in peptidoglycan (PG) homeostasis and cell length regulation.</text>
</comment>
<evidence type="ECO:0000256" key="6">
    <source>
        <dbReference type="HAMAP-Rule" id="MF_00867"/>
    </source>
</evidence>
<reference evidence="9" key="1">
    <citation type="journal article" date="2021" name="PeerJ">
        <title>Extensive microbial diversity within the chicken gut microbiome revealed by metagenomics and culture.</title>
        <authorList>
            <person name="Gilroy R."/>
            <person name="Ravi A."/>
            <person name="Getino M."/>
            <person name="Pursley I."/>
            <person name="Horton D.L."/>
            <person name="Alikhan N.F."/>
            <person name="Baker D."/>
            <person name="Gharbi K."/>
            <person name="Hall N."/>
            <person name="Watson M."/>
            <person name="Adriaenssens E.M."/>
            <person name="Foster-Nyarko E."/>
            <person name="Jarju S."/>
            <person name="Secka A."/>
            <person name="Antonio M."/>
            <person name="Oren A."/>
            <person name="Chaudhuri R.R."/>
            <person name="La Ragione R."/>
            <person name="Hildebrand F."/>
            <person name="Pallen M.J."/>
        </authorList>
    </citation>
    <scope>NUCLEOTIDE SEQUENCE</scope>
    <source>
        <strain evidence="9">CHK156-179</strain>
    </source>
</reference>
<evidence type="ECO:0000256" key="4">
    <source>
        <dbReference type="ARBA" id="ARBA00023186"/>
    </source>
</evidence>
<accession>A0A9D2KGS2</accession>
<comment type="similarity">
    <text evidence="6">Belongs to the KhpB RNA-binding protein family.</text>
</comment>
<dbReference type="InterPro" id="IPR034079">
    <property type="entry name" value="R3H_KhpB"/>
</dbReference>
<dbReference type="Pfam" id="PF13083">
    <property type="entry name" value="KH_KhpA-B"/>
    <property type="match status" value="1"/>
</dbReference>
<dbReference type="Gene3D" id="3.30.300.20">
    <property type="match status" value="1"/>
</dbReference>
<dbReference type="PANTHER" id="PTHR35800:SF1">
    <property type="entry name" value="RNA-BINDING PROTEIN KHPB"/>
    <property type="match status" value="1"/>
</dbReference>
<dbReference type="HAMAP" id="MF_00867">
    <property type="entry name" value="KhpB"/>
    <property type="match status" value="1"/>
</dbReference>
<name>A0A9D2KGS2_9FIRM</name>
<dbReference type="PROSITE" id="PS51061">
    <property type="entry name" value="R3H"/>
    <property type="match status" value="1"/>
</dbReference>
<evidence type="ECO:0000256" key="3">
    <source>
        <dbReference type="ARBA" id="ARBA00022960"/>
    </source>
</evidence>
<sequence length="329" mass="36240">MDQQENIFEGKTAEEAVNAGLAALGLKKEDVEVEVLEAGRKKLFGYVPAKVRLTPVKKLTDGERAVAFLKGLFERLDNDGVVVTLAEESEKIVINLDGATKGVIGRRGEVIDAVQVLAGAVANTGRKNYMRVVVDCGNYREEREETLKRLAEKLAAKAVRLGKRVRLEPMNPYERRIIHAALVDSTEVTTKSEGKEPARYVVIIPNNMKQFDRKPRGDRNDRAGRGGYKNDRGGRSDRGGRGGYKNDRGSRYGEKREYPKRELPEEGTPESSGTSFKREGSSLPGYRKGGFNGFFGTYLGNVRDEDAPETTTPETADVSGTAPVTPDEE</sequence>
<evidence type="ECO:0000256" key="1">
    <source>
        <dbReference type="ARBA" id="ARBA00022490"/>
    </source>
</evidence>
<feature type="domain" description="R3H" evidence="8">
    <location>
        <begin position="141"/>
        <end position="207"/>
    </location>
</feature>
<keyword evidence="4 6" id="KW-0143">Chaperone</keyword>
<evidence type="ECO:0000256" key="7">
    <source>
        <dbReference type="SAM" id="MobiDB-lite"/>
    </source>
</evidence>
<evidence type="ECO:0000313" key="10">
    <source>
        <dbReference type="Proteomes" id="UP000824221"/>
    </source>
</evidence>
<keyword evidence="2 6" id="KW-0694">RNA-binding</keyword>
<dbReference type="InterPro" id="IPR038008">
    <property type="entry name" value="Jag_KH"/>
</dbReference>
<dbReference type="InterPro" id="IPR039247">
    <property type="entry name" value="KhpB"/>
</dbReference>
<comment type="subunit">
    <text evidence="6">Forms a complex with KhpA.</text>
</comment>
<evidence type="ECO:0000259" key="8">
    <source>
        <dbReference type="PROSITE" id="PS51061"/>
    </source>
</evidence>
<dbReference type="PANTHER" id="PTHR35800">
    <property type="entry name" value="PROTEIN JAG"/>
    <property type="match status" value="1"/>
</dbReference>
<feature type="compositionally biased region" description="Basic and acidic residues" evidence="7">
    <location>
        <begin position="210"/>
        <end position="264"/>
    </location>
</feature>
<dbReference type="Gene3D" id="3.30.30.80">
    <property type="entry name" value="probable RNA-binding protein from clostridium symbiosum atcc 14940"/>
    <property type="match status" value="1"/>
</dbReference>
<dbReference type="InterPro" id="IPR036867">
    <property type="entry name" value="R3H_dom_sf"/>
</dbReference>
<dbReference type="InterPro" id="IPR001374">
    <property type="entry name" value="R3H_dom"/>
</dbReference>
<evidence type="ECO:0000256" key="2">
    <source>
        <dbReference type="ARBA" id="ARBA00022884"/>
    </source>
</evidence>
<dbReference type="GO" id="GO:0071555">
    <property type="term" value="P:cell wall organization"/>
    <property type="evidence" value="ECO:0007669"/>
    <property type="project" value="UniProtKB-KW"/>
</dbReference>
<dbReference type="GO" id="GO:0003723">
    <property type="term" value="F:RNA binding"/>
    <property type="evidence" value="ECO:0007669"/>
    <property type="project" value="UniProtKB-UniRule"/>
</dbReference>
<feature type="region of interest" description="Disordered" evidence="7">
    <location>
        <begin position="206"/>
        <end position="329"/>
    </location>
</feature>
<protein>
    <recommendedName>
        <fullName evidence="6">RNA-binding protein KhpB</fullName>
    </recommendedName>
    <alternativeName>
        <fullName evidence="6">RNA-binding protein EloR</fullName>
    </alternativeName>
</protein>
<dbReference type="Gene3D" id="3.30.1370.50">
    <property type="entry name" value="R3H-like domain"/>
    <property type="match status" value="1"/>
</dbReference>
<dbReference type="SUPFAM" id="SSF82708">
    <property type="entry name" value="R3H domain"/>
    <property type="match status" value="1"/>
</dbReference>
<keyword evidence="1 6" id="KW-0963">Cytoplasm</keyword>
<dbReference type="Pfam" id="PF01424">
    <property type="entry name" value="R3H"/>
    <property type="match status" value="1"/>
</dbReference>
<comment type="caution">
    <text evidence="6">Lacks conserved residue(s) required for the propagation of feature annotation.</text>
</comment>
<organism evidence="9 10">
    <name type="scientific">Candidatus Gallimonas gallistercoris</name>
    <dbReference type="NCBI Taxonomy" id="2838602"/>
    <lineage>
        <taxon>Bacteria</taxon>
        <taxon>Bacillati</taxon>
        <taxon>Bacillota</taxon>
        <taxon>Clostridia</taxon>
        <taxon>Candidatus Gallimonas</taxon>
    </lineage>
</organism>
<dbReference type="InterPro" id="IPR038247">
    <property type="entry name" value="Jag_N_dom_sf"/>
</dbReference>
<dbReference type="EMBL" id="DXAJ01000102">
    <property type="protein sequence ID" value="HJA03062.1"/>
    <property type="molecule type" value="Genomic_DNA"/>
</dbReference>
<dbReference type="AlphaFoldDB" id="A0A9D2KGS2"/>
<proteinExistence type="inferred from homology"/>
<dbReference type="CDD" id="cd02644">
    <property type="entry name" value="R3H_jag"/>
    <property type="match status" value="1"/>
</dbReference>
<dbReference type="SMART" id="SM01245">
    <property type="entry name" value="Jag_N"/>
    <property type="match status" value="1"/>
</dbReference>
<dbReference type="Pfam" id="PF14804">
    <property type="entry name" value="Jag_N"/>
    <property type="match status" value="1"/>
</dbReference>
<dbReference type="GO" id="GO:0005737">
    <property type="term" value="C:cytoplasm"/>
    <property type="evidence" value="ECO:0007669"/>
    <property type="project" value="UniProtKB-SubCell"/>
</dbReference>
<keyword evidence="3 6" id="KW-0133">Cell shape</keyword>
<reference evidence="9" key="2">
    <citation type="submission" date="2021-04" db="EMBL/GenBank/DDBJ databases">
        <authorList>
            <person name="Gilroy R."/>
        </authorList>
    </citation>
    <scope>NUCLEOTIDE SEQUENCE</scope>
    <source>
        <strain evidence="9">CHK156-179</strain>
    </source>
</reference>
<comment type="domain">
    <text evidence="6">Has an N-terminal Jag-N domain and 2 RNA-binding domains (KH and R3H).</text>
</comment>
<evidence type="ECO:0000313" key="9">
    <source>
        <dbReference type="EMBL" id="HJA03062.1"/>
    </source>
</evidence>
<dbReference type="CDD" id="cd02414">
    <property type="entry name" value="KH-II_Jag"/>
    <property type="match status" value="1"/>
</dbReference>
<dbReference type="GO" id="GO:0009252">
    <property type="term" value="P:peptidoglycan biosynthetic process"/>
    <property type="evidence" value="ECO:0007669"/>
    <property type="project" value="UniProtKB-UniRule"/>
</dbReference>
<dbReference type="SMART" id="SM00393">
    <property type="entry name" value="R3H"/>
    <property type="match status" value="1"/>
</dbReference>
<dbReference type="InterPro" id="IPR015946">
    <property type="entry name" value="KH_dom-like_a/b"/>
</dbReference>
<dbReference type="GO" id="GO:0008360">
    <property type="term" value="P:regulation of cell shape"/>
    <property type="evidence" value="ECO:0007669"/>
    <property type="project" value="UniProtKB-KW"/>
</dbReference>
<comment type="caution">
    <text evidence="9">The sequence shown here is derived from an EMBL/GenBank/DDBJ whole genome shotgun (WGS) entry which is preliminary data.</text>
</comment>
<dbReference type="InterPro" id="IPR032782">
    <property type="entry name" value="KhpB_N"/>
</dbReference>
<comment type="subcellular location">
    <subcellularLocation>
        <location evidence="6">Cytoplasm</location>
    </subcellularLocation>
</comment>
<gene>
    <name evidence="6" type="primary">khpB</name>
    <name evidence="6" type="synonym">eloR</name>
    <name evidence="9" type="ORF">H9797_06800</name>
</gene>
<dbReference type="NCBIfam" id="NF041568">
    <property type="entry name" value="Jag_EloR"/>
    <property type="match status" value="1"/>
</dbReference>